<name>A0A0W0FPE3_MONRR</name>
<organism evidence="1 2">
    <name type="scientific">Moniliophthora roreri</name>
    <name type="common">Frosty pod rot fungus</name>
    <name type="synonym">Monilia roreri</name>
    <dbReference type="NCBI Taxonomy" id="221103"/>
    <lineage>
        <taxon>Eukaryota</taxon>
        <taxon>Fungi</taxon>
        <taxon>Dikarya</taxon>
        <taxon>Basidiomycota</taxon>
        <taxon>Agaricomycotina</taxon>
        <taxon>Agaricomycetes</taxon>
        <taxon>Agaricomycetidae</taxon>
        <taxon>Agaricales</taxon>
        <taxon>Marasmiineae</taxon>
        <taxon>Marasmiaceae</taxon>
        <taxon>Moniliophthora</taxon>
    </lineage>
</organism>
<proteinExistence type="predicted"/>
<dbReference type="EMBL" id="LATX01001774">
    <property type="protein sequence ID" value="KTB38201.1"/>
    <property type="molecule type" value="Genomic_DNA"/>
</dbReference>
<comment type="caution">
    <text evidence="1">The sequence shown here is derived from an EMBL/GenBank/DDBJ whole genome shotgun (WGS) entry which is preliminary data.</text>
</comment>
<accession>A0A0W0FPE3</accession>
<reference evidence="1 2" key="1">
    <citation type="submission" date="2015-12" db="EMBL/GenBank/DDBJ databases">
        <title>Draft genome sequence of Moniliophthora roreri, the causal agent of frosty pod rot of cacao.</title>
        <authorList>
            <person name="Aime M.C."/>
            <person name="Diaz-Valderrama J.R."/>
            <person name="Kijpornyongpan T."/>
            <person name="Phillips-Mora W."/>
        </authorList>
    </citation>
    <scope>NUCLEOTIDE SEQUENCE [LARGE SCALE GENOMIC DNA]</scope>
    <source>
        <strain evidence="1 2">MCA 2952</strain>
    </source>
</reference>
<protein>
    <submittedName>
        <fullName evidence="1">Uncharacterized protein</fullName>
    </submittedName>
</protein>
<dbReference type="AlphaFoldDB" id="A0A0W0FPE3"/>
<gene>
    <name evidence="1" type="ORF">WG66_9168</name>
</gene>
<sequence length="155" mass="17960">MHLTLAMDMNMDVFGHPLYNASAVVMAPLMPPTASVCTVVDFPGAGKDEELHGAYHPPPSSFQRPIYVQEIDLKANEGEREKPIYTNLKIERVPILPPQELETFLEPERILREMEKERDLVRQELIDIIRAGIFRILRKLLLLQLFRYLLRLRVL</sequence>
<dbReference type="Proteomes" id="UP000054988">
    <property type="component" value="Unassembled WGS sequence"/>
</dbReference>
<evidence type="ECO:0000313" key="2">
    <source>
        <dbReference type="Proteomes" id="UP000054988"/>
    </source>
</evidence>
<evidence type="ECO:0000313" key="1">
    <source>
        <dbReference type="EMBL" id="KTB38201.1"/>
    </source>
</evidence>